<organism evidence="1">
    <name type="scientific">Siphoviridae sp. ctsUY14</name>
    <dbReference type="NCBI Taxonomy" id="2825693"/>
    <lineage>
        <taxon>Viruses</taxon>
        <taxon>Duplodnaviria</taxon>
        <taxon>Heunggongvirae</taxon>
        <taxon>Uroviricota</taxon>
        <taxon>Caudoviricetes</taxon>
    </lineage>
</organism>
<evidence type="ECO:0000313" key="1">
    <source>
        <dbReference type="EMBL" id="DAE02444.1"/>
    </source>
</evidence>
<accession>A0A8S5P8C6</accession>
<sequence>MKSLILSGIEVVRMNCGEWAMGDGVWGVRSGCEGDGMVGNAKGDVRKEQHTL</sequence>
<protein>
    <submittedName>
        <fullName evidence="1">Uncharacterized protein</fullName>
    </submittedName>
</protein>
<proteinExistence type="predicted"/>
<dbReference type="EMBL" id="BK015346">
    <property type="protein sequence ID" value="DAE02444.1"/>
    <property type="molecule type" value="Genomic_DNA"/>
</dbReference>
<name>A0A8S5P8C6_9CAUD</name>
<reference evidence="1" key="1">
    <citation type="journal article" date="2021" name="Proc. Natl. Acad. Sci. U.S.A.">
        <title>A Catalog of Tens of Thousands of Viruses from Human Metagenomes Reveals Hidden Associations with Chronic Diseases.</title>
        <authorList>
            <person name="Tisza M.J."/>
            <person name="Buck C.B."/>
        </authorList>
    </citation>
    <scope>NUCLEOTIDE SEQUENCE</scope>
    <source>
        <strain evidence="1">CtsUY14</strain>
    </source>
</reference>